<feature type="region of interest" description="Disordered" evidence="13">
    <location>
        <begin position="811"/>
        <end position="884"/>
    </location>
</feature>
<feature type="compositionally biased region" description="Pro residues" evidence="13">
    <location>
        <begin position="997"/>
        <end position="1011"/>
    </location>
</feature>
<dbReference type="InterPro" id="IPR019821">
    <property type="entry name" value="Kinesin_motor_CS"/>
</dbReference>
<reference evidence="18" key="1">
    <citation type="submission" date="2018-05" db="EMBL/GenBank/DDBJ databases">
        <title>Draft genome sequence of Stemphylium lycopersici strain CIDEFI 213.</title>
        <authorList>
            <person name="Medina R."/>
            <person name="Franco M.E.E."/>
            <person name="Lucentini C.G."/>
            <person name="Saparrat M.C.N."/>
            <person name="Balatti P.A."/>
        </authorList>
    </citation>
    <scope>NUCLEOTIDE SEQUENCE [LARGE SCALE GENOMIC DNA]</scope>
    <source>
        <strain evidence="18">CIDEFI 213</strain>
    </source>
</reference>
<dbReference type="InterPro" id="IPR006094">
    <property type="entry name" value="Oxid_FAD_bind_N"/>
</dbReference>
<dbReference type="InterPro" id="IPR036961">
    <property type="entry name" value="Kinesin_motor_dom_sf"/>
</dbReference>
<dbReference type="InterPro" id="IPR027640">
    <property type="entry name" value="Kinesin-like_fam"/>
</dbReference>
<feature type="domain" description="FAD-binding PCMH-type" evidence="16">
    <location>
        <begin position="195"/>
        <end position="374"/>
    </location>
</feature>
<dbReference type="PANTHER" id="PTHR47972">
    <property type="entry name" value="KINESIN-LIKE PROTEIN KLP-3"/>
    <property type="match status" value="1"/>
</dbReference>
<feature type="region of interest" description="Disordered" evidence="13">
    <location>
        <begin position="973"/>
        <end position="1038"/>
    </location>
</feature>
<dbReference type="InterPro" id="IPR027417">
    <property type="entry name" value="P-loop_NTPase"/>
</dbReference>
<evidence type="ECO:0000256" key="12">
    <source>
        <dbReference type="SAM" id="Coils"/>
    </source>
</evidence>
<dbReference type="FunFam" id="3.40.850.10:FF:000065">
    <property type="entry name" value="Kinesin-like protein"/>
    <property type="match status" value="1"/>
</dbReference>
<evidence type="ECO:0000256" key="1">
    <source>
        <dbReference type="ARBA" id="ARBA00004245"/>
    </source>
</evidence>
<dbReference type="InterPro" id="IPR016169">
    <property type="entry name" value="FAD-bd_PCMH_sub2"/>
</dbReference>
<dbReference type="GO" id="GO:0071949">
    <property type="term" value="F:FAD binding"/>
    <property type="evidence" value="ECO:0007669"/>
    <property type="project" value="InterPro"/>
</dbReference>
<dbReference type="GO" id="GO:0008569">
    <property type="term" value="F:minus-end-directed microtubule motor activity"/>
    <property type="evidence" value="ECO:0007669"/>
    <property type="project" value="UniProtKB-ARBA"/>
</dbReference>
<keyword evidence="8 12" id="KW-0175">Coiled coil</keyword>
<feature type="coiled-coil region" evidence="12">
    <location>
        <begin position="1299"/>
        <end position="1340"/>
    </location>
</feature>
<dbReference type="Pfam" id="PF01565">
    <property type="entry name" value="FAD_binding_4"/>
    <property type="match status" value="1"/>
</dbReference>
<dbReference type="CDD" id="cd01366">
    <property type="entry name" value="KISc_C_terminal"/>
    <property type="match status" value="1"/>
</dbReference>
<protein>
    <submittedName>
        <fullName evidence="17">Carboxy-terminal kinesin 2</fullName>
        <ecNumber evidence="17">3.6.1.15</ecNumber>
        <ecNumber evidence="17">3.6.1.3</ecNumber>
    </submittedName>
</protein>
<dbReference type="InterPro" id="IPR036318">
    <property type="entry name" value="FAD-bd_PCMH-like_sf"/>
</dbReference>
<evidence type="ECO:0000259" key="15">
    <source>
        <dbReference type="PROSITE" id="PS50067"/>
    </source>
</evidence>
<name>A0A364MXG0_STELY</name>
<dbReference type="EMBL" id="QGDH01000123">
    <property type="protein sequence ID" value="RAR05940.1"/>
    <property type="molecule type" value="Genomic_DNA"/>
</dbReference>
<evidence type="ECO:0000256" key="7">
    <source>
        <dbReference type="ARBA" id="ARBA00022840"/>
    </source>
</evidence>
<dbReference type="PROSITE" id="PS50067">
    <property type="entry name" value="KINESIN_MOTOR_2"/>
    <property type="match status" value="1"/>
</dbReference>
<evidence type="ECO:0000313" key="17">
    <source>
        <dbReference type="EMBL" id="RAR05940.1"/>
    </source>
</evidence>
<dbReference type="Gene3D" id="3.30.465.10">
    <property type="match status" value="1"/>
</dbReference>
<dbReference type="SMART" id="SM00129">
    <property type="entry name" value="KISc"/>
    <property type="match status" value="1"/>
</dbReference>
<comment type="similarity">
    <text evidence="2">Belongs to the oxygen-dependent FAD-linked oxidoreductase family.</text>
</comment>
<dbReference type="InterPro" id="IPR001752">
    <property type="entry name" value="Kinesin_motor_dom"/>
</dbReference>
<keyword evidence="17" id="KW-0378">Hydrolase</keyword>
<evidence type="ECO:0000259" key="16">
    <source>
        <dbReference type="PROSITE" id="PS51387"/>
    </source>
</evidence>
<dbReference type="InterPro" id="IPR016166">
    <property type="entry name" value="FAD-bd_PCMH"/>
</dbReference>
<dbReference type="EC" id="3.6.1.3" evidence="17"/>
<evidence type="ECO:0000256" key="6">
    <source>
        <dbReference type="ARBA" id="ARBA00022741"/>
    </source>
</evidence>
<feature type="region of interest" description="Disordered" evidence="13">
    <location>
        <begin position="1148"/>
        <end position="1172"/>
    </location>
</feature>
<comment type="subcellular location">
    <subcellularLocation>
        <location evidence="1">Cytoplasm</location>
        <location evidence="1">Cytoskeleton</location>
    </subcellularLocation>
</comment>
<feature type="signal peptide" evidence="14">
    <location>
        <begin position="1"/>
        <end position="17"/>
    </location>
</feature>
<dbReference type="GO" id="GO:0005524">
    <property type="term" value="F:ATP binding"/>
    <property type="evidence" value="ECO:0007669"/>
    <property type="project" value="UniProtKB-UniRule"/>
</dbReference>
<dbReference type="GO" id="GO:0016491">
    <property type="term" value="F:oxidoreductase activity"/>
    <property type="evidence" value="ECO:0007669"/>
    <property type="project" value="InterPro"/>
</dbReference>
<feature type="compositionally biased region" description="Polar residues" evidence="13">
    <location>
        <begin position="707"/>
        <end position="716"/>
    </location>
</feature>
<dbReference type="GO" id="GO:0090307">
    <property type="term" value="P:mitotic spindle assembly"/>
    <property type="evidence" value="ECO:0007669"/>
    <property type="project" value="UniProtKB-ARBA"/>
</dbReference>
<evidence type="ECO:0000256" key="13">
    <source>
        <dbReference type="SAM" id="MobiDB-lite"/>
    </source>
</evidence>
<dbReference type="PROSITE" id="PS00411">
    <property type="entry name" value="KINESIN_MOTOR_1"/>
    <property type="match status" value="1"/>
</dbReference>
<gene>
    <name evidence="17" type="ORF">DDE83_007162</name>
</gene>
<sequence>MVFPSLVSALFVASAAARFAPRSAEPPMRLADRQSAGFATIEQAQDGSIPRFEWEKTALTDETIDDALASVSADAKSLFRFASHNVVQDAVPETDTTFNGRECKVFPGDDDWPVEDSWAALNDVIDGALMKPKPQAHICYDNGTNSLDQAACDAMTEAWTDPFYQLDDPIEMLTPLYQGNTCQPPQYYDSEGCTQGGYSLYVVNASTTAQIQLAVNFARNTGIRFVVRNTGHDFAGKSGGAGSLSVWTHGLKDIAFIEKYESDDYTGPAMKAGSGAQGFELYAAARDFGGTVMGGECPTVGAMGGWIQGGGHSPLSGSLGLGADHVLSMEVVTTDGRYVTADKDNNPELFWALRGGGGLTYGVVTSVTVKVHQDQPIASANWLISTSTSNVSVEAFKQGLKAYWKYFPQNADNNTYAYWKVFPSATSISMDMSPFFAPGKTVEEAKALIDPWIKDMAALGISVEPEWTQYSGFYDAYNGSFPVETVMSNGVASTSRMIPRSNWANESITNETFEAIWQAVDEGMALIGYNMAPSYKKGGCPNNSVNPAWRDMVGFIISGKVLNMSEPVEEIIKDRLNMTNGVMQKWREITPGSGSYLSEGDRLEPNFQWSFYGSFYPRLLEAKRKFDPFNLFWATGAVGSRRQYPTKAGWTLENANSYTFRGIFDGLYGESPSVAVACLIATETLVVDRRRPSLQAITKRSGIKPPSTFSHITSSPPRALGELHESGTNARSAMPIPTAKHKPSGCTLPLPRPIEPDRPLTISVPEPAFKQRKTLAEQAAEAPSRRLPAPTKIANGVKTTTTTTAAARAMAASTSRTLSKPTVRNPSTSAYGASVGAAPRASTNTRPKSAYGHGSHVRSKSYQQGARPATAMMHRGEDDDSDQTERKGVQLFLISTNPSASVRVPKGMLSIPGQRTASLSVSQRRMARLSDPRTVSSPCAFRPVTPVIEEPSDTDCDAICSGVAALTLRASKADGRDSRVGRGITSDNGTNSFVKPKLPPSQLPQPTPPPTRQAQVEQSPCRRMSITPRRPAPAPFLNRFTNDRCPDFYNERMEAMERDFRSFKEKMETDVRQATDYKESISQLQSRVTELETIRARLEIVNKGLETELDDTRSSLKSVKMELEMAQQKHTYEVDDVRRRLRNDMEDLESRHRKDTDRLEREREEAERKTRAELEGRMDKLLKEHEEELSILRKKLDQDSEAERSRRAQEAQKIEDEYASKLRAAALEADAKQREAQLVQGELTNVKSELDRERIVKNGLQTQLTESTTQNLTLDAANKAMKEKIDFLESDSQAQSSAFNDLHKRMQDAIEAAERAQDKLRQEETLRRKLFNQVQELKGNIRVMCRVRPTHSTERDPAQISFPDTDTDSKEVAIQGPSKISATGKDITAAYSYSFDRVFGPVSQNGEVFEEISQLVQSALDGYNVCIFCYGQTGAGKTHTMSSSDGMIPRATAQIWDEAQRLQEKGWRYTMEGSFIEVYNETYNDLLGRSEDLDKKKVEVRHDPVKKQTNLENAVSVKLDGPDRVEEILETASKNRTVAATKANMRSSRSHSVFILKLVGTNEITGERSEGTLNLVDLAGSERLEHSKAEGARLKETQNINKSLSCLGDVINALGSSKEGGHIPYRNSKLTYLLQYSLGGNSKTLMFVMVSPLQAHLQETITSLKFATKVHNTHIGTAKKQTKSS</sequence>
<dbReference type="SUPFAM" id="SSF52540">
    <property type="entry name" value="P-loop containing nucleoside triphosphate hydrolases"/>
    <property type="match status" value="1"/>
</dbReference>
<evidence type="ECO:0000256" key="2">
    <source>
        <dbReference type="ARBA" id="ARBA00005466"/>
    </source>
</evidence>
<evidence type="ECO:0000256" key="3">
    <source>
        <dbReference type="ARBA" id="ARBA00010899"/>
    </source>
</evidence>
<evidence type="ECO:0000256" key="14">
    <source>
        <dbReference type="SAM" id="SignalP"/>
    </source>
</evidence>
<feature type="domain" description="Kinesin motor" evidence="15">
    <location>
        <begin position="1340"/>
        <end position="1673"/>
    </location>
</feature>
<dbReference type="SUPFAM" id="SSF56176">
    <property type="entry name" value="FAD-binding/transporter-associated domain-like"/>
    <property type="match status" value="1"/>
</dbReference>
<feature type="binding site" evidence="11">
    <location>
        <begin position="1431"/>
        <end position="1438"/>
    </location>
    <ligand>
        <name>ATP</name>
        <dbReference type="ChEBI" id="CHEBI:30616"/>
    </ligand>
</feature>
<evidence type="ECO:0000256" key="5">
    <source>
        <dbReference type="ARBA" id="ARBA00022701"/>
    </source>
</evidence>
<evidence type="ECO:0000256" key="8">
    <source>
        <dbReference type="ARBA" id="ARBA00023054"/>
    </source>
</evidence>
<organism evidence="17 18">
    <name type="scientific">Stemphylium lycopersici</name>
    <name type="common">Tomato gray leaf spot disease fungus</name>
    <name type="synonym">Thyrospora lycopersici</name>
    <dbReference type="NCBI Taxonomy" id="183478"/>
    <lineage>
        <taxon>Eukaryota</taxon>
        <taxon>Fungi</taxon>
        <taxon>Dikarya</taxon>
        <taxon>Ascomycota</taxon>
        <taxon>Pezizomycotina</taxon>
        <taxon>Dothideomycetes</taxon>
        <taxon>Pleosporomycetidae</taxon>
        <taxon>Pleosporales</taxon>
        <taxon>Pleosporineae</taxon>
        <taxon>Pleosporaceae</taxon>
        <taxon>Stemphylium</taxon>
    </lineage>
</organism>
<keyword evidence="14" id="KW-0732">Signal</keyword>
<evidence type="ECO:0000256" key="4">
    <source>
        <dbReference type="ARBA" id="ARBA00022490"/>
    </source>
</evidence>
<dbReference type="PROSITE" id="PS51387">
    <property type="entry name" value="FAD_PCMH"/>
    <property type="match status" value="1"/>
</dbReference>
<keyword evidence="7 11" id="KW-0067">ATP-binding</keyword>
<dbReference type="GO" id="GO:0008017">
    <property type="term" value="F:microtubule binding"/>
    <property type="evidence" value="ECO:0007669"/>
    <property type="project" value="InterPro"/>
</dbReference>
<keyword evidence="4" id="KW-0963">Cytoplasm</keyword>
<comment type="similarity">
    <text evidence="3">Belongs to the TRAFAC class myosin-kinesin ATPase superfamily. Kinesin family. KIN-14 subfamily.</text>
</comment>
<keyword evidence="9 11" id="KW-0505">Motor protein</keyword>
<dbReference type="GO" id="GO:0007018">
    <property type="term" value="P:microtubule-based movement"/>
    <property type="evidence" value="ECO:0007669"/>
    <property type="project" value="InterPro"/>
</dbReference>
<dbReference type="EC" id="3.6.1.15" evidence="17"/>
<dbReference type="PANTHER" id="PTHR47972:SF45">
    <property type="entry name" value="PROTEIN CLARET SEGREGATIONAL"/>
    <property type="match status" value="1"/>
</dbReference>
<dbReference type="GO" id="GO:0017111">
    <property type="term" value="F:ribonucleoside triphosphate phosphatase activity"/>
    <property type="evidence" value="ECO:0007669"/>
    <property type="project" value="UniProtKB-EC"/>
</dbReference>
<feature type="region of interest" description="Disordered" evidence="13">
    <location>
        <begin position="700"/>
        <end position="723"/>
    </location>
</feature>
<keyword evidence="6 11" id="KW-0547">Nucleotide-binding</keyword>
<dbReference type="GO" id="GO:0005874">
    <property type="term" value="C:microtubule"/>
    <property type="evidence" value="ECO:0007669"/>
    <property type="project" value="UniProtKB-KW"/>
</dbReference>
<proteinExistence type="inferred from homology"/>
<evidence type="ECO:0000256" key="9">
    <source>
        <dbReference type="ARBA" id="ARBA00023175"/>
    </source>
</evidence>
<evidence type="ECO:0000256" key="10">
    <source>
        <dbReference type="ARBA" id="ARBA00023212"/>
    </source>
</evidence>
<feature type="region of interest" description="Disordered" evidence="13">
    <location>
        <begin position="1350"/>
        <end position="1371"/>
    </location>
</feature>
<evidence type="ECO:0000256" key="11">
    <source>
        <dbReference type="PROSITE-ProRule" id="PRU00283"/>
    </source>
</evidence>
<dbReference type="STRING" id="183478.A0A364MXG0"/>
<dbReference type="Pfam" id="PF00225">
    <property type="entry name" value="Kinesin"/>
    <property type="match status" value="1"/>
</dbReference>
<keyword evidence="10" id="KW-0206">Cytoskeleton</keyword>
<feature type="compositionally biased region" description="Polar residues" evidence="13">
    <location>
        <begin position="818"/>
        <end position="831"/>
    </location>
</feature>
<accession>A0A364MXG0</accession>
<dbReference type="PRINTS" id="PR00380">
    <property type="entry name" value="KINESINHEAVY"/>
</dbReference>
<dbReference type="Proteomes" id="UP000249619">
    <property type="component" value="Unassembled WGS sequence"/>
</dbReference>
<evidence type="ECO:0000313" key="18">
    <source>
        <dbReference type="Proteomes" id="UP000249619"/>
    </source>
</evidence>
<dbReference type="Gene3D" id="3.40.850.10">
    <property type="entry name" value="Kinesin motor domain"/>
    <property type="match status" value="1"/>
</dbReference>
<dbReference type="Pfam" id="PF08031">
    <property type="entry name" value="BBE"/>
    <property type="match status" value="1"/>
</dbReference>
<feature type="chain" id="PRO_5016949540" evidence="14">
    <location>
        <begin position="18"/>
        <end position="1685"/>
    </location>
</feature>
<keyword evidence="5" id="KW-0493">Microtubule</keyword>
<comment type="caution">
    <text evidence="17">The sequence shown here is derived from an EMBL/GenBank/DDBJ whole genome shotgun (WGS) entry which is preliminary data.</text>
</comment>
<keyword evidence="18" id="KW-1185">Reference proteome</keyword>
<dbReference type="InterPro" id="IPR012951">
    <property type="entry name" value="BBE"/>
</dbReference>